<dbReference type="NCBIfam" id="TIGR02772">
    <property type="entry name" value="Ku_bact"/>
    <property type="match status" value="1"/>
</dbReference>
<dbReference type="EMBL" id="NEVM01000002">
    <property type="protein sequence ID" value="OZI34571.1"/>
    <property type="molecule type" value="Genomic_DNA"/>
</dbReference>
<keyword evidence="2" id="KW-0234">DNA repair</keyword>
<protein>
    <recommendedName>
        <fullName evidence="2">Non-homologous end joining protein Ku</fullName>
    </recommendedName>
</protein>
<comment type="similarity">
    <text evidence="2">Belongs to the prokaryotic Ku family.</text>
</comment>
<evidence type="ECO:0000256" key="1">
    <source>
        <dbReference type="ARBA" id="ARBA00023125"/>
    </source>
</evidence>
<dbReference type="RefSeq" id="WP_094853560.1">
    <property type="nucleotide sequence ID" value="NZ_NEVM01000002.1"/>
</dbReference>
<comment type="caution">
    <text evidence="5">The sequence shown here is derived from an EMBL/GenBank/DDBJ whole genome shotgun (WGS) entry which is preliminary data.</text>
</comment>
<dbReference type="SUPFAM" id="SSF100939">
    <property type="entry name" value="SPOC domain-like"/>
    <property type="match status" value="1"/>
</dbReference>
<feature type="domain" description="Ku" evidence="4">
    <location>
        <begin position="57"/>
        <end position="185"/>
    </location>
</feature>
<dbReference type="Gene3D" id="2.40.290.10">
    <property type="match status" value="1"/>
</dbReference>
<evidence type="ECO:0000256" key="3">
    <source>
        <dbReference type="SAM" id="MobiDB-lite"/>
    </source>
</evidence>
<dbReference type="InterPro" id="IPR016194">
    <property type="entry name" value="SPOC-like_C_dom_sf"/>
</dbReference>
<comment type="subunit">
    <text evidence="2">Homodimer. Interacts with LigD.</text>
</comment>
<feature type="compositionally biased region" description="Polar residues" evidence="3">
    <location>
        <begin position="336"/>
        <end position="348"/>
    </location>
</feature>
<dbReference type="SMART" id="SM00559">
    <property type="entry name" value="Ku78"/>
    <property type="match status" value="1"/>
</dbReference>
<dbReference type="GO" id="GO:0006310">
    <property type="term" value="P:DNA recombination"/>
    <property type="evidence" value="ECO:0007669"/>
    <property type="project" value="UniProtKB-KW"/>
</dbReference>
<sequence>MAGTASRTLWKGAISFGLVHIPVGLHTATRESGVDFDWLDKRTMDPVGYKRINKRTGREIDRENIVKGVEYENGQYVIISPEEIEEAYPRTTQTIEILRFVEAGAVPFVYLERPYYVAPINKGQKVYALLRDTLAKAGKIAIAKVVIQTKQHLAALIPSGDGLVLDLMRWGDEVKPMDELDLPKAGAKGMSPSAAELKMARMLVDDMTGEWDPDEFKDEFREAIMGLVEKRAKAGQTEQVFEPEEEAPAHGDNVIDLTALLRQSLAGRKGGAAGKTASKAVAKKAAKKAQAAPKKAGKAAGTTRKPAGKSAEKSAGKPAGRAAAGAAGKRPGKSTARASTSGTARKAA</sequence>
<gene>
    <name evidence="2" type="primary">ku</name>
    <name evidence="5" type="ORF">CAL29_13820</name>
</gene>
<feature type="compositionally biased region" description="Low complexity" evidence="3">
    <location>
        <begin position="316"/>
        <end position="329"/>
    </location>
</feature>
<comment type="function">
    <text evidence="2">With LigD forms a non-homologous end joining (NHEJ) DNA repair enzyme, which repairs dsDNA breaks with reduced fidelity. Binds linear dsDNA with 5'- and 3'- overhangs but not closed circular dsDNA nor ssDNA. Recruits and stimulates the ligase activity of LigD.</text>
</comment>
<name>A0A261SBX2_9BORD</name>
<dbReference type="GO" id="GO:0003690">
    <property type="term" value="F:double-stranded DNA binding"/>
    <property type="evidence" value="ECO:0007669"/>
    <property type="project" value="UniProtKB-UniRule"/>
</dbReference>
<evidence type="ECO:0000313" key="6">
    <source>
        <dbReference type="Proteomes" id="UP000216020"/>
    </source>
</evidence>
<keyword evidence="2" id="KW-0227">DNA damage</keyword>
<keyword evidence="6" id="KW-1185">Reference proteome</keyword>
<dbReference type="HAMAP" id="MF_01875">
    <property type="entry name" value="Prokaryotic_Ku"/>
    <property type="match status" value="1"/>
</dbReference>
<feature type="region of interest" description="Disordered" evidence="3">
    <location>
        <begin position="284"/>
        <end position="348"/>
    </location>
</feature>
<dbReference type="OrthoDB" id="9795084at2"/>
<evidence type="ECO:0000259" key="4">
    <source>
        <dbReference type="SMART" id="SM00559"/>
    </source>
</evidence>
<accession>A0A261SBX2</accession>
<organism evidence="5 6">
    <name type="scientific">Bordetella genomosp. 10</name>
    <dbReference type="NCBI Taxonomy" id="1416804"/>
    <lineage>
        <taxon>Bacteria</taxon>
        <taxon>Pseudomonadati</taxon>
        <taxon>Pseudomonadota</taxon>
        <taxon>Betaproteobacteria</taxon>
        <taxon>Burkholderiales</taxon>
        <taxon>Alcaligenaceae</taxon>
        <taxon>Bordetella</taxon>
    </lineage>
</organism>
<dbReference type="CDD" id="cd00789">
    <property type="entry name" value="KU_like"/>
    <property type="match status" value="1"/>
</dbReference>
<feature type="compositionally biased region" description="Low complexity" evidence="3">
    <location>
        <begin position="288"/>
        <end position="309"/>
    </location>
</feature>
<dbReference type="InterPro" id="IPR009187">
    <property type="entry name" value="Prok_Ku"/>
</dbReference>
<evidence type="ECO:0000313" key="5">
    <source>
        <dbReference type="EMBL" id="OZI34571.1"/>
    </source>
</evidence>
<dbReference type="GO" id="GO:0006303">
    <property type="term" value="P:double-strand break repair via nonhomologous end joining"/>
    <property type="evidence" value="ECO:0007669"/>
    <property type="project" value="UniProtKB-UniRule"/>
</dbReference>
<proteinExistence type="inferred from homology"/>
<dbReference type="Proteomes" id="UP000216020">
    <property type="component" value="Unassembled WGS sequence"/>
</dbReference>
<dbReference type="PANTHER" id="PTHR41251">
    <property type="entry name" value="NON-HOMOLOGOUS END JOINING PROTEIN KU"/>
    <property type="match status" value="1"/>
</dbReference>
<dbReference type="PIRSF" id="PIRSF006493">
    <property type="entry name" value="Prok_Ku"/>
    <property type="match status" value="1"/>
</dbReference>
<dbReference type="AlphaFoldDB" id="A0A261SBX2"/>
<reference evidence="6" key="1">
    <citation type="submission" date="2017-05" db="EMBL/GenBank/DDBJ databases">
        <title>Complete and WGS of Bordetella genogroups.</title>
        <authorList>
            <person name="Spilker T."/>
            <person name="Lipuma J."/>
        </authorList>
    </citation>
    <scope>NUCLEOTIDE SEQUENCE [LARGE SCALE GENOMIC DNA]</scope>
    <source>
        <strain evidence="6">AU16122</strain>
    </source>
</reference>
<dbReference type="Pfam" id="PF02735">
    <property type="entry name" value="Ku"/>
    <property type="match status" value="1"/>
</dbReference>
<keyword evidence="1 2" id="KW-0238">DNA-binding</keyword>
<evidence type="ECO:0000256" key="2">
    <source>
        <dbReference type="HAMAP-Rule" id="MF_01875"/>
    </source>
</evidence>
<dbReference type="PANTHER" id="PTHR41251:SF1">
    <property type="entry name" value="NON-HOMOLOGOUS END JOINING PROTEIN KU"/>
    <property type="match status" value="1"/>
</dbReference>
<keyword evidence="2" id="KW-0233">DNA recombination</keyword>
<dbReference type="InterPro" id="IPR006164">
    <property type="entry name" value="DNA_bd_Ku70/Ku80"/>
</dbReference>